<feature type="compositionally biased region" description="Basic and acidic residues" evidence="1">
    <location>
        <begin position="27"/>
        <end position="40"/>
    </location>
</feature>
<name>A0A2V1H1N2_9GAMM</name>
<dbReference type="AlphaFoldDB" id="A0A2V1H1N2"/>
<reference evidence="3 4" key="1">
    <citation type="submission" date="2018-04" db="EMBL/GenBank/DDBJ databases">
        <title>Thalassorhabdus spongiae gen. nov., sp. nov., isolated from a marine sponge in South-West Iceland.</title>
        <authorList>
            <person name="Knobloch S."/>
            <person name="Daussin A."/>
            <person name="Johannsson R."/>
            <person name="Marteinsson V.T."/>
        </authorList>
    </citation>
    <scope>NUCLEOTIDE SEQUENCE [LARGE SCALE GENOMIC DNA]</scope>
    <source>
        <strain evidence="3 4">Hp12</strain>
    </source>
</reference>
<feature type="signal peptide" evidence="2">
    <location>
        <begin position="1"/>
        <end position="22"/>
    </location>
</feature>
<evidence type="ECO:0000313" key="4">
    <source>
        <dbReference type="Proteomes" id="UP000244906"/>
    </source>
</evidence>
<keyword evidence="4" id="KW-1185">Reference proteome</keyword>
<dbReference type="EMBL" id="QDDL01000004">
    <property type="protein sequence ID" value="PVZ68786.1"/>
    <property type="molecule type" value="Genomic_DNA"/>
</dbReference>
<dbReference type="Proteomes" id="UP000244906">
    <property type="component" value="Unassembled WGS sequence"/>
</dbReference>
<comment type="caution">
    <text evidence="3">The sequence shown here is derived from an EMBL/GenBank/DDBJ whole genome shotgun (WGS) entry which is preliminary data.</text>
</comment>
<organism evidence="3 4">
    <name type="scientific">Pelagibaculum spongiae</name>
    <dbReference type="NCBI Taxonomy" id="2080658"/>
    <lineage>
        <taxon>Bacteria</taxon>
        <taxon>Pseudomonadati</taxon>
        <taxon>Pseudomonadota</taxon>
        <taxon>Gammaproteobacteria</taxon>
        <taxon>Oceanospirillales</taxon>
        <taxon>Pelagibaculum</taxon>
    </lineage>
</organism>
<evidence type="ECO:0000313" key="3">
    <source>
        <dbReference type="EMBL" id="PVZ68786.1"/>
    </source>
</evidence>
<feature type="chain" id="PRO_5016172010" evidence="2">
    <location>
        <begin position="23"/>
        <end position="72"/>
    </location>
</feature>
<protein>
    <submittedName>
        <fullName evidence="3">Uncharacterized protein</fullName>
    </submittedName>
</protein>
<dbReference type="PROSITE" id="PS51257">
    <property type="entry name" value="PROKAR_LIPOPROTEIN"/>
    <property type="match status" value="1"/>
</dbReference>
<proteinExistence type="predicted"/>
<accession>A0A2V1H1N2</accession>
<sequence>MLKVFLKKLITRLLMMPQISSASCETDSPKTPDKSTKQDHSSVAPTPQQRVWAKPILRSEKVCQRPWPQSKK</sequence>
<feature type="region of interest" description="Disordered" evidence="1">
    <location>
        <begin position="20"/>
        <end position="55"/>
    </location>
</feature>
<evidence type="ECO:0000256" key="1">
    <source>
        <dbReference type="SAM" id="MobiDB-lite"/>
    </source>
</evidence>
<evidence type="ECO:0000256" key="2">
    <source>
        <dbReference type="SAM" id="SignalP"/>
    </source>
</evidence>
<gene>
    <name evidence="3" type="ORF">DC094_11045</name>
</gene>
<keyword evidence="2" id="KW-0732">Signal</keyword>